<accession>A0ABT7XLT2</accession>
<evidence type="ECO:0000313" key="8">
    <source>
        <dbReference type="Proteomes" id="UP001168540"/>
    </source>
</evidence>
<evidence type="ECO:0000313" key="7">
    <source>
        <dbReference type="EMBL" id="MDN0074746.1"/>
    </source>
</evidence>
<dbReference type="HAMAP" id="MF_01186">
    <property type="entry name" value="LPS_assembly_LptE"/>
    <property type="match status" value="1"/>
</dbReference>
<proteinExistence type="inferred from homology"/>
<evidence type="ECO:0000256" key="4">
    <source>
        <dbReference type="ARBA" id="ARBA00023237"/>
    </source>
</evidence>
<dbReference type="Pfam" id="PF04390">
    <property type="entry name" value="LptE"/>
    <property type="match status" value="1"/>
</dbReference>
<sequence>MSTNALRLIGVLLLSLVLSACGFHLKGLGANNRPLPFASVFLDAQGNIAGPLSLALKRTPNLTVTKDAKSAEAVMTVVDQNASKDIQTINSGGKINEYLLIYRVTARVTLKGEQIGPDMTTVVRRSMSYSDNAVLGKGQEEALLWNDMYNDAADQLVRRLAYLKRSPKLPPAGPQSIVPADAITQP</sequence>
<dbReference type="RefSeq" id="WP_289829320.1">
    <property type="nucleotide sequence ID" value="NZ_JAUEDK010000009.1"/>
</dbReference>
<comment type="caution">
    <text evidence="7">The sequence shown here is derived from an EMBL/GenBank/DDBJ whole genome shotgun (WGS) entry which is preliminary data.</text>
</comment>
<dbReference type="PANTHER" id="PTHR38098:SF1">
    <property type="entry name" value="LPS-ASSEMBLY LIPOPROTEIN LPTE"/>
    <property type="match status" value="1"/>
</dbReference>
<keyword evidence="4 6" id="KW-0998">Cell outer membrane</keyword>
<evidence type="ECO:0000256" key="2">
    <source>
        <dbReference type="ARBA" id="ARBA00023136"/>
    </source>
</evidence>
<dbReference type="PROSITE" id="PS51257">
    <property type="entry name" value="PROKAR_LIPOPROTEIN"/>
    <property type="match status" value="1"/>
</dbReference>
<dbReference type="PANTHER" id="PTHR38098">
    <property type="entry name" value="LPS-ASSEMBLY LIPOPROTEIN LPTE"/>
    <property type="match status" value="1"/>
</dbReference>
<comment type="similarity">
    <text evidence="6">Belongs to the LptE lipoprotein family.</text>
</comment>
<keyword evidence="2 6" id="KW-0472">Membrane</keyword>
<dbReference type="EMBL" id="JAUEDK010000009">
    <property type="protein sequence ID" value="MDN0074746.1"/>
    <property type="molecule type" value="Genomic_DNA"/>
</dbReference>
<keyword evidence="1 6" id="KW-0732">Signal</keyword>
<comment type="subcellular location">
    <subcellularLocation>
        <location evidence="6">Cell outer membrane</location>
        <topology evidence="6">Lipid-anchor</topology>
    </subcellularLocation>
</comment>
<evidence type="ECO:0000256" key="3">
    <source>
        <dbReference type="ARBA" id="ARBA00023139"/>
    </source>
</evidence>
<name>A0ABT7XLT2_9NEIS</name>
<reference evidence="7" key="1">
    <citation type="submission" date="2023-06" db="EMBL/GenBank/DDBJ databases">
        <authorList>
            <person name="Zhang S."/>
        </authorList>
    </citation>
    <scope>NUCLEOTIDE SEQUENCE</scope>
    <source>
        <strain evidence="7">SG2303</strain>
    </source>
</reference>
<gene>
    <name evidence="6 7" type="primary">lptE</name>
    <name evidence="7" type="ORF">QU481_07550</name>
</gene>
<comment type="subunit">
    <text evidence="6">Component of the lipopolysaccharide transport and assembly complex. Interacts with LptD.</text>
</comment>
<protein>
    <recommendedName>
        <fullName evidence="6">LPS-assembly lipoprotein LptE</fullName>
    </recommendedName>
</protein>
<evidence type="ECO:0000256" key="5">
    <source>
        <dbReference type="ARBA" id="ARBA00023288"/>
    </source>
</evidence>
<keyword evidence="3 6" id="KW-0564">Palmitate</keyword>
<keyword evidence="5 6" id="KW-0449">Lipoprotein</keyword>
<comment type="function">
    <text evidence="6">Together with LptD, is involved in the assembly of lipopolysaccharide (LPS) at the surface of the outer membrane. Required for the proper assembly of LptD. Binds LPS and may serve as the LPS recognition site at the outer membrane.</text>
</comment>
<organism evidence="7 8">
    <name type="scientific">Crenobacter oryzisoli</name>
    <dbReference type="NCBI Taxonomy" id="3056844"/>
    <lineage>
        <taxon>Bacteria</taxon>
        <taxon>Pseudomonadati</taxon>
        <taxon>Pseudomonadota</taxon>
        <taxon>Betaproteobacteria</taxon>
        <taxon>Neisseriales</taxon>
        <taxon>Neisseriaceae</taxon>
        <taxon>Crenobacter</taxon>
    </lineage>
</organism>
<dbReference type="Proteomes" id="UP001168540">
    <property type="component" value="Unassembled WGS sequence"/>
</dbReference>
<dbReference type="Gene3D" id="3.30.160.150">
    <property type="entry name" value="Lipoprotein like domain"/>
    <property type="match status" value="1"/>
</dbReference>
<evidence type="ECO:0000256" key="1">
    <source>
        <dbReference type="ARBA" id="ARBA00022729"/>
    </source>
</evidence>
<dbReference type="InterPro" id="IPR007485">
    <property type="entry name" value="LPS_assembly_LptE"/>
</dbReference>
<keyword evidence="8" id="KW-1185">Reference proteome</keyword>
<evidence type="ECO:0000256" key="6">
    <source>
        <dbReference type="HAMAP-Rule" id="MF_01186"/>
    </source>
</evidence>